<dbReference type="InterPro" id="IPR018873">
    <property type="entry name" value="KilA-N_DNA-bd_domain"/>
</dbReference>
<organism evidence="2 3">
    <name type="scientific">Candidatus Raymondbacteria bacterium RIFOXYD12_FULL_49_13</name>
    <dbReference type="NCBI Taxonomy" id="1817890"/>
    <lineage>
        <taxon>Bacteria</taxon>
        <taxon>Raymondiibacteriota</taxon>
    </lineage>
</organism>
<gene>
    <name evidence="2" type="ORF">A2519_01940</name>
</gene>
<feature type="domain" description="KilA-N DNA-binding" evidence="1">
    <location>
        <begin position="14"/>
        <end position="113"/>
    </location>
</feature>
<keyword evidence="2" id="KW-0238">DNA-binding</keyword>
<sequence length="312" mass="36184">MTTKNIMKVDTIHNRIYSIRGVQAMLDTDLAVLYKTEVKTLNRAVKRNLERFPDLFMFQLTTDEYDSLRSQFVTIEKANSLRFQSGTLNKRGRHRKYLPYAFTEQGVAMLSAVLRSQTAVKVSIQIINAFIVMRKFIAANAQVFQRLNTVERKQLEHKQDSDEKFKKIFNAIEAKEIKPKQGVFYNGQVFDAWQFISSLVRSAKKSIALIDNYVDDRVLALFAKRNKGVTVAIFTKNISRQLVSDAVKFNEQYPPIVLKEFGISHDRFLILDETELYHFGASLKDLGKRWFAFSKMDINAMDMLERLKKVNL</sequence>
<dbReference type="GO" id="GO:0003677">
    <property type="term" value="F:DNA binding"/>
    <property type="evidence" value="ECO:0007669"/>
    <property type="project" value="UniProtKB-KW"/>
</dbReference>
<dbReference type="AlphaFoldDB" id="A0A1F7FAM4"/>
<evidence type="ECO:0000313" key="3">
    <source>
        <dbReference type="Proteomes" id="UP000179243"/>
    </source>
</evidence>
<evidence type="ECO:0000259" key="1">
    <source>
        <dbReference type="Pfam" id="PF10543"/>
    </source>
</evidence>
<name>A0A1F7FAM4_UNCRA</name>
<accession>A0A1F7FAM4</accession>
<proteinExistence type="predicted"/>
<dbReference type="EMBL" id="MFYX01000083">
    <property type="protein sequence ID" value="OGK03734.1"/>
    <property type="molecule type" value="Genomic_DNA"/>
</dbReference>
<dbReference type="Proteomes" id="UP000179243">
    <property type="component" value="Unassembled WGS sequence"/>
</dbReference>
<dbReference type="Pfam" id="PF10543">
    <property type="entry name" value="ORF6N"/>
    <property type="match status" value="1"/>
</dbReference>
<comment type="caution">
    <text evidence="2">The sequence shown here is derived from an EMBL/GenBank/DDBJ whole genome shotgun (WGS) entry which is preliminary data.</text>
</comment>
<evidence type="ECO:0000313" key="2">
    <source>
        <dbReference type="EMBL" id="OGK03734.1"/>
    </source>
</evidence>
<reference evidence="2 3" key="1">
    <citation type="journal article" date="2016" name="Nat. Commun.">
        <title>Thousands of microbial genomes shed light on interconnected biogeochemical processes in an aquifer system.</title>
        <authorList>
            <person name="Anantharaman K."/>
            <person name="Brown C.T."/>
            <person name="Hug L.A."/>
            <person name="Sharon I."/>
            <person name="Castelle C.J."/>
            <person name="Probst A.J."/>
            <person name="Thomas B.C."/>
            <person name="Singh A."/>
            <person name="Wilkins M.J."/>
            <person name="Karaoz U."/>
            <person name="Brodie E.L."/>
            <person name="Williams K.H."/>
            <person name="Hubbard S.S."/>
            <person name="Banfield J.F."/>
        </authorList>
    </citation>
    <scope>NUCLEOTIDE SEQUENCE [LARGE SCALE GENOMIC DNA]</scope>
</reference>
<protein>
    <submittedName>
        <fullName evidence="2">DNA-binding protein</fullName>
    </submittedName>
</protein>